<dbReference type="GeneID" id="63778085"/>
<reference evidence="7 8" key="1">
    <citation type="submission" date="2016-07" db="EMBL/GenBank/DDBJ databases">
        <title>Pervasive Adenine N6-methylation of Active Genes in Fungi.</title>
        <authorList>
            <consortium name="DOE Joint Genome Institute"/>
            <person name="Mondo S.J."/>
            <person name="Dannebaum R.O."/>
            <person name="Kuo R.C."/>
            <person name="Labutti K."/>
            <person name="Haridas S."/>
            <person name="Kuo A."/>
            <person name="Salamov A."/>
            <person name="Ahrendt S.R."/>
            <person name="Lipzen A."/>
            <person name="Sullivan W."/>
            <person name="Andreopoulos W.B."/>
            <person name="Clum A."/>
            <person name="Lindquist E."/>
            <person name="Daum C."/>
            <person name="Ramamoorthy G.K."/>
            <person name="Gryganskyi A."/>
            <person name="Culley D."/>
            <person name="Magnuson J.K."/>
            <person name="James T.Y."/>
            <person name="O'Malley M.A."/>
            <person name="Stajich J.E."/>
            <person name="Spatafora J.W."/>
            <person name="Visel A."/>
            <person name="Grigoriev I.V."/>
        </authorList>
    </citation>
    <scope>NUCLEOTIDE SEQUENCE [LARGE SCALE GENOMIC DNA]</scope>
    <source>
        <strain evidence="7 8">CBS 129021</strain>
    </source>
</reference>
<dbReference type="Gene3D" id="1.20.1250.20">
    <property type="entry name" value="MFS general substrate transporter like domains"/>
    <property type="match status" value="1"/>
</dbReference>
<feature type="transmembrane region" description="Helical" evidence="6">
    <location>
        <begin position="221"/>
        <end position="241"/>
    </location>
</feature>
<feature type="region of interest" description="Disordered" evidence="5">
    <location>
        <begin position="531"/>
        <end position="562"/>
    </location>
</feature>
<comment type="caution">
    <text evidence="7">The sequence shown here is derived from an EMBL/GenBank/DDBJ whole genome shotgun (WGS) entry which is preliminary data.</text>
</comment>
<feature type="transmembrane region" description="Helical" evidence="6">
    <location>
        <begin position="308"/>
        <end position="330"/>
    </location>
</feature>
<feature type="compositionally biased region" description="Basic and acidic residues" evidence="5">
    <location>
        <begin position="552"/>
        <end position="562"/>
    </location>
</feature>
<dbReference type="SUPFAM" id="SSF103473">
    <property type="entry name" value="MFS general substrate transporter"/>
    <property type="match status" value="1"/>
</dbReference>
<dbReference type="GO" id="GO:0022857">
    <property type="term" value="F:transmembrane transporter activity"/>
    <property type="evidence" value="ECO:0007669"/>
    <property type="project" value="InterPro"/>
</dbReference>
<evidence type="ECO:0000256" key="6">
    <source>
        <dbReference type="SAM" id="Phobius"/>
    </source>
</evidence>
<dbReference type="InterPro" id="IPR036259">
    <property type="entry name" value="MFS_trans_sf"/>
</dbReference>
<dbReference type="OrthoDB" id="268400at2759"/>
<feature type="transmembrane region" description="Helical" evidence="6">
    <location>
        <begin position="191"/>
        <end position="215"/>
    </location>
</feature>
<dbReference type="Proteomes" id="UP000193689">
    <property type="component" value="Unassembled WGS sequence"/>
</dbReference>
<evidence type="ECO:0000313" key="8">
    <source>
        <dbReference type="Proteomes" id="UP000193689"/>
    </source>
</evidence>
<evidence type="ECO:0000256" key="2">
    <source>
        <dbReference type="ARBA" id="ARBA00022692"/>
    </source>
</evidence>
<comment type="subcellular location">
    <subcellularLocation>
        <location evidence="1">Membrane</location>
        <topology evidence="1">Multi-pass membrane protein</topology>
    </subcellularLocation>
</comment>
<feature type="transmembrane region" description="Helical" evidence="6">
    <location>
        <begin position="350"/>
        <end position="370"/>
    </location>
</feature>
<proteinExistence type="predicted"/>
<evidence type="ECO:0000256" key="5">
    <source>
        <dbReference type="SAM" id="MobiDB-lite"/>
    </source>
</evidence>
<keyword evidence="8" id="KW-1185">Reference proteome</keyword>
<dbReference type="InterPro" id="IPR011701">
    <property type="entry name" value="MFS"/>
</dbReference>
<dbReference type="Pfam" id="PF07690">
    <property type="entry name" value="MFS_1"/>
    <property type="match status" value="1"/>
</dbReference>
<dbReference type="InParanoid" id="A0A1Y2E6X7"/>
<evidence type="ECO:0000256" key="3">
    <source>
        <dbReference type="ARBA" id="ARBA00022989"/>
    </source>
</evidence>
<feature type="transmembrane region" description="Helical" evidence="6">
    <location>
        <begin position="133"/>
        <end position="152"/>
    </location>
</feature>
<feature type="transmembrane region" description="Helical" evidence="6">
    <location>
        <begin position="54"/>
        <end position="83"/>
    </location>
</feature>
<dbReference type="AlphaFoldDB" id="A0A1Y2E6X7"/>
<dbReference type="PANTHER" id="PTHR23502:SF164">
    <property type="entry name" value="MAJOR FACILITATOR SUPERFAMILY (MFS) PROFILE DOMAIN-CONTAINING PROTEIN"/>
    <property type="match status" value="1"/>
</dbReference>
<keyword evidence="2 6" id="KW-0812">Transmembrane</keyword>
<dbReference type="STRING" id="1141098.A0A1Y2E6X7"/>
<feature type="transmembrane region" description="Helical" evidence="6">
    <location>
        <begin position="452"/>
        <end position="476"/>
    </location>
</feature>
<dbReference type="PANTHER" id="PTHR23502">
    <property type="entry name" value="MAJOR FACILITATOR SUPERFAMILY"/>
    <property type="match status" value="1"/>
</dbReference>
<gene>
    <name evidence="7" type="ORF">BCR38DRAFT_456112</name>
</gene>
<feature type="transmembrane region" description="Helical" evidence="6">
    <location>
        <begin position="391"/>
        <end position="415"/>
    </location>
</feature>
<feature type="transmembrane region" description="Helical" evidence="6">
    <location>
        <begin position="421"/>
        <end position="445"/>
    </location>
</feature>
<feature type="transmembrane region" description="Helical" evidence="6">
    <location>
        <begin position="488"/>
        <end position="509"/>
    </location>
</feature>
<evidence type="ECO:0000256" key="4">
    <source>
        <dbReference type="ARBA" id="ARBA00023136"/>
    </source>
</evidence>
<evidence type="ECO:0000256" key="1">
    <source>
        <dbReference type="ARBA" id="ARBA00004141"/>
    </source>
</evidence>
<keyword evidence="4 6" id="KW-0472">Membrane</keyword>
<protein>
    <submittedName>
        <fullName evidence="7">Major facilitator superfamily domain-containing protein</fullName>
    </submittedName>
</protein>
<accession>A0A1Y2E6X7</accession>
<dbReference type="GO" id="GO:0005886">
    <property type="term" value="C:plasma membrane"/>
    <property type="evidence" value="ECO:0007669"/>
    <property type="project" value="TreeGrafter"/>
</dbReference>
<dbReference type="EMBL" id="MCFJ01000004">
    <property type="protein sequence ID" value="ORY67310.1"/>
    <property type="molecule type" value="Genomic_DNA"/>
</dbReference>
<keyword evidence="3 6" id="KW-1133">Transmembrane helix</keyword>
<dbReference type="RefSeq" id="XP_040717934.1">
    <property type="nucleotide sequence ID" value="XM_040861873.1"/>
</dbReference>
<name>A0A1Y2E6X7_9PEZI</name>
<sequence>MAEDDGILLREVDLQPEAQVVGSTQLFKGGVMQFVPMPTPDPKDPLNLPTWRKWAAIAALCFFGALALAAEATIGSLVPIFVLEYAGRNPKSLSSITHGSHKPGQINLNPLSVLDGIGGEPISKVSLIASLPIIVNGVASFILVPLSIAVGTSLNSHLAARVCQGFGAGAVEALIALIIQDVMFIHQRNKAISLVGASQGLIVVSLGVSAPVIVARLSWRYLYWITASAGVVAWLGLIAFVPETRWIRSSEELAGKSMHLIQPGETRPQLNYARYGYRTNWTEFGVLKVTPNQWRLARISVVETIKAAFFPNVFWMVLLNSILVGAVSAASQTGSAVLIAAGWKFENLGLAAMPVVVATPFIWFFGGFLADKISNFHAKRNGGQREPEAHLINLVIPLLAGITGPLLFGFAASNIRTLPSIVVLVGIFLMGFGALTTSAVISVYLVESYPNYAGPVLVSVSSFRLIFGFLLSFKITNLIMARGFLNMFGIYSGALAAVALLLPVIYIYGKPIRAWSAGRLEATSVAKEVYDEEEDDGDRGFEPHDRKRRGRSRETVRIGKAF</sequence>
<organism evidence="7 8">
    <name type="scientific">Pseudomassariella vexata</name>
    <dbReference type="NCBI Taxonomy" id="1141098"/>
    <lineage>
        <taxon>Eukaryota</taxon>
        <taxon>Fungi</taxon>
        <taxon>Dikarya</taxon>
        <taxon>Ascomycota</taxon>
        <taxon>Pezizomycotina</taxon>
        <taxon>Sordariomycetes</taxon>
        <taxon>Xylariomycetidae</taxon>
        <taxon>Amphisphaeriales</taxon>
        <taxon>Pseudomassariaceae</taxon>
        <taxon>Pseudomassariella</taxon>
    </lineage>
</organism>
<evidence type="ECO:0000313" key="7">
    <source>
        <dbReference type="EMBL" id="ORY67310.1"/>
    </source>
</evidence>